<dbReference type="EMBL" id="KV878582">
    <property type="protein sequence ID" value="OJJ65005.1"/>
    <property type="molecule type" value="Genomic_DNA"/>
</dbReference>
<dbReference type="AlphaFoldDB" id="A0A1L9U021"/>
<dbReference type="SUPFAM" id="SSF49599">
    <property type="entry name" value="TRAF domain-like"/>
    <property type="match status" value="2"/>
</dbReference>
<evidence type="ECO:0008006" key="10">
    <source>
        <dbReference type="Google" id="ProtNLM"/>
    </source>
</evidence>
<sequence>ITSIMKLDQFLAMEVGGDSDDVLDLRGLEYVSSYDDHLMCPICHCPFVRPVRLGCDHVFCQACLNIAIHSFAAGREDFTFGGHGEGFTCPTCRTPTRDVYLNVPRLLTNMCDDLPVRCPYSNEGCEEIVPRGHIQTHADKYCGYKLISCPSPDCDQRTRKKDLSPEKKCLHELHKCLRCEKDIMEQDYEEHVKELCPSLQTTCPDCQVTVFRKALREHIDTCPEAIHSCAASKFGCPIKMKRAELSTHEQSCPLITIGPYFEAQNSRLDSMELTVRHLQQRNEILDDGLSSIRSTLVESSRAFSAHNNSDNTNDPEYLGDNFPPSIAAPSSSNAPRPGPSQTDADASTNPLTNATTYLLSLHESLREEVAQLSHAITDLDARASMAIMNECLRLKEDMAHTNAAVSSVRMQVQWLMNPRLHQGQRTQNGSDSRTGTGTPGAAAGPSNNTPGLLRPRRLSDTGREGTKL</sequence>
<dbReference type="Gene3D" id="3.30.40.10">
    <property type="entry name" value="Zinc/RING finger domain, C3HC4 (zinc finger)"/>
    <property type="match status" value="3"/>
</dbReference>
<gene>
    <name evidence="8" type="ORF">ASPSYDRAFT_138249</name>
</gene>
<dbReference type="SUPFAM" id="SSF57850">
    <property type="entry name" value="RING/U-box"/>
    <property type="match status" value="1"/>
</dbReference>
<dbReference type="PROSITE" id="PS50145">
    <property type="entry name" value="ZF_TRAF"/>
    <property type="match status" value="2"/>
</dbReference>
<dbReference type="RefSeq" id="XP_040708811.1">
    <property type="nucleotide sequence ID" value="XM_040840824.1"/>
</dbReference>
<dbReference type="InterPro" id="IPR001841">
    <property type="entry name" value="Znf_RING"/>
</dbReference>
<dbReference type="SMART" id="SM00184">
    <property type="entry name" value="RING"/>
    <property type="match status" value="1"/>
</dbReference>
<evidence type="ECO:0000259" key="7">
    <source>
        <dbReference type="PROSITE" id="PS50145"/>
    </source>
</evidence>
<name>A0A1L9U021_9EURO</name>
<evidence type="ECO:0000259" key="6">
    <source>
        <dbReference type="PROSITE" id="PS50089"/>
    </source>
</evidence>
<evidence type="ECO:0000256" key="2">
    <source>
        <dbReference type="ARBA" id="ARBA00022771"/>
    </source>
</evidence>
<feature type="zinc finger region" description="TRAF-type" evidence="4">
    <location>
        <begin position="191"/>
        <end position="245"/>
    </location>
</feature>
<dbReference type="PROSITE" id="PS50089">
    <property type="entry name" value="ZF_RING_2"/>
    <property type="match status" value="1"/>
</dbReference>
<accession>A0A1L9U021</accession>
<feature type="compositionally biased region" description="Polar residues" evidence="5">
    <location>
        <begin position="423"/>
        <end position="433"/>
    </location>
</feature>
<dbReference type="InterPro" id="IPR013083">
    <property type="entry name" value="Znf_RING/FYVE/PHD"/>
</dbReference>
<reference evidence="9" key="1">
    <citation type="journal article" date="2017" name="Genome Biol.">
        <title>Comparative genomics reveals high biological diversity and specific adaptations in the industrially and medically important fungal genus Aspergillus.</title>
        <authorList>
            <person name="de Vries R.P."/>
            <person name="Riley R."/>
            <person name="Wiebenga A."/>
            <person name="Aguilar-Osorio G."/>
            <person name="Amillis S."/>
            <person name="Uchima C.A."/>
            <person name="Anderluh G."/>
            <person name="Asadollahi M."/>
            <person name="Askin M."/>
            <person name="Barry K."/>
            <person name="Battaglia E."/>
            <person name="Bayram O."/>
            <person name="Benocci T."/>
            <person name="Braus-Stromeyer S.A."/>
            <person name="Caldana C."/>
            <person name="Canovas D."/>
            <person name="Cerqueira G.C."/>
            <person name="Chen F."/>
            <person name="Chen W."/>
            <person name="Choi C."/>
            <person name="Clum A."/>
            <person name="Dos Santos R.A."/>
            <person name="Damasio A.R."/>
            <person name="Diallinas G."/>
            <person name="Emri T."/>
            <person name="Fekete E."/>
            <person name="Flipphi M."/>
            <person name="Freyberg S."/>
            <person name="Gallo A."/>
            <person name="Gournas C."/>
            <person name="Habgood R."/>
            <person name="Hainaut M."/>
            <person name="Harispe M.L."/>
            <person name="Henrissat B."/>
            <person name="Hilden K.S."/>
            <person name="Hope R."/>
            <person name="Hossain A."/>
            <person name="Karabika E."/>
            <person name="Karaffa L."/>
            <person name="Karanyi Z."/>
            <person name="Krasevec N."/>
            <person name="Kuo A."/>
            <person name="Kusch H."/>
            <person name="LaButti K."/>
            <person name="Lagendijk E.L."/>
            <person name="Lapidus A."/>
            <person name="Levasseur A."/>
            <person name="Lindquist E."/>
            <person name="Lipzen A."/>
            <person name="Logrieco A.F."/>
            <person name="MacCabe A."/>
            <person name="Maekelae M.R."/>
            <person name="Malavazi I."/>
            <person name="Melin P."/>
            <person name="Meyer V."/>
            <person name="Mielnichuk N."/>
            <person name="Miskei M."/>
            <person name="Molnar A.P."/>
            <person name="Mule G."/>
            <person name="Ngan C.Y."/>
            <person name="Orejas M."/>
            <person name="Orosz E."/>
            <person name="Ouedraogo J.P."/>
            <person name="Overkamp K.M."/>
            <person name="Park H.-S."/>
            <person name="Perrone G."/>
            <person name="Piumi F."/>
            <person name="Punt P.J."/>
            <person name="Ram A.F."/>
            <person name="Ramon A."/>
            <person name="Rauscher S."/>
            <person name="Record E."/>
            <person name="Riano-Pachon D.M."/>
            <person name="Robert V."/>
            <person name="Roehrig J."/>
            <person name="Ruller R."/>
            <person name="Salamov A."/>
            <person name="Salih N.S."/>
            <person name="Samson R.A."/>
            <person name="Sandor E."/>
            <person name="Sanguinetti M."/>
            <person name="Schuetze T."/>
            <person name="Sepcic K."/>
            <person name="Shelest E."/>
            <person name="Sherlock G."/>
            <person name="Sophianopoulou V."/>
            <person name="Squina F.M."/>
            <person name="Sun H."/>
            <person name="Susca A."/>
            <person name="Todd R.B."/>
            <person name="Tsang A."/>
            <person name="Unkles S.E."/>
            <person name="van de Wiele N."/>
            <person name="van Rossen-Uffink D."/>
            <person name="Oliveira J.V."/>
            <person name="Vesth T.C."/>
            <person name="Visser J."/>
            <person name="Yu J.-H."/>
            <person name="Zhou M."/>
            <person name="Andersen M.R."/>
            <person name="Archer D.B."/>
            <person name="Baker S.E."/>
            <person name="Benoit I."/>
            <person name="Brakhage A.A."/>
            <person name="Braus G.H."/>
            <person name="Fischer R."/>
            <person name="Frisvad J.C."/>
            <person name="Goldman G.H."/>
            <person name="Houbraken J."/>
            <person name="Oakley B."/>
            <person name="Pocsi I."/>
            <person name="Scazzocchio C."/>
            <person name="Seiboth B."/>
            <person name="vanKuyk P.A."/>
            <person name="Wortman J."/>
            <person name="Dyer P.S."/>
            <person name="Grigoriev I.V."/>
        </authorList>
    </citation>
    <scope>NUCLEOTIDE SEQUENCE [LARGE SCALE GENOMIC DNA]</scope>
    <source>
        <strain evidence="9">CBS 593.65</strain>
    </source>
</reference>
<dbReference type="InterPro" id="IPR027370">
    <property type="entry name" value="Znf-RING_euk"/>
</dbReference>
<dbReference type="OrthoDB" id="1630758at2759"/>
<dbReference type="Proteomes" id="UP000184356">
    <property type="component" value="Unassembled WGS sequence"/>
</dbReference>
<organism evidence="8 9">
    <name type="scientific">Aspergillus sydowii CBS 593.65</name>
    <dbReference type="NCBI Taxonomy" id="1036612"/>
    <lineage>
        <taxon>Eukaryota</taxon>
        <taxon>Fungi</taxon>
        <taxon>Dikarya</taxon>
        <taxon>Ascomycota</taxon>
        <taxon>Pezizomycotina</taxon>
        <taxon>Eurotiomycetes</taxon>
        <taxon>Eurotiomycetidae</taxon>
        <taxon>Eurotiales</taxon>
        <taxon>Aspergillaceae</taxon>
        <taxon>Aspergillus</taxon>
        <taxon>Aspergillus subgen. Nidulantes</taxon>
    </lineage>
</organism>
<dbReference type="PANTHER" id="PTHR10131:SF94">
    <property type="entry name" value="TNF RECEPTOR-ASSOCIATED FACTOR 4"/>
    <property type="match status" value="1"/>
</dbReference>
<dbReference type="Pfam" id="PF13445">
    <property type="entry name" value="zf-RING_UBOX"/>
    <property type="match status" value="1"/>
</dbReference>
<feature type="region of interest" description="Disordered" evidence="5">
    <location>
        <begin position="302"/>
        <end position="350"/>
    </location>
</feature>
<dbReference type="PANTHER" id="PTHR10131">
    <property type="entry name" value="TNF RECEPTOR ASSOCIATED FACTOR"/>
    <property type="match status" value="1"/>
</dbReference>
<feature type="zinc finger region" description="TRAF-type" evidence="4">
    <location>
        <begin position="109"/>
        <end position="154"/>
    </location>
</feature>
<feature type="domain" description="RING-type" evidence="6">
    <location>
        <begin position="40"/>
        <end position="93"/>
    </location>
</feature>
<keyword evidence="2 4" id="KW-0863">Zinc-finger</keyword>
<keyword evidence="1 4" id="KW-0479">Metal-binding</keyword>
<dbReference type="InterPro" id="IPR001293">
    <property type="entry name" value="Znf_TRAF"/>
</dbReference>
<keyword evidence="3 4" id="KW-0862">Zinc</keyword>
<evidence type="ECO:0000256" key="5">
    <source>
        <dbReference type="SAM" id="MobiDB-lite"/>
    </source>
</evidence>
<dbReference type="InterPro" id="IPR017907">
    <property type="entry name" value="Znf_RING_CS"/>
</dbReference>
<dbReference type="Pfam" id="PF02176">
    <property type="entry name" value="zf-TRAF"/>
    <property type="match status" value="1"/>
</dbReference>
<protein>
    <recommendedName>
        <fullName evidence="10">RING-type domain-containing protein</fullName>
    </recommendedName>
</protein>
<feature type="compositionally biased region" description="Polar residues" evidence="5">
    <location>
        <begin position="341"/>
        <end position="350"/>
    </location>
</feature>
<evidence type="ECO:0000313" key="9">
    <source>
        <dbReference type="Proteomes" id="UP000184356"/>
    </source>
</evidence>
<dbReference type="VEuPathDB" id="FungiDB:ASPSYDRAFT_138249"/>
<evidence type="ECO:0000256" key="1">
    <source>
        <dbReference type="ARBA" id="ARBA00022723"/>
    </source>
</evidence>
<evidence type="ECO:0000256" key="3">
    <source>
        <dbReference type="ARBA" id="ARBA00022833"/>
    </source>
</evidence>
<evidence type="ECO:0000256" key="4">
    <source>
        <dbReference type="PROSITE-ProRule" id="PRU00207"/>
    </source>
</evidence>
<feature type="region of interest" description="Disordered" evidence="5">
    <location>
        <begin position="420"/>
        <end position="468"/>
    </location>
</feature>
<feature type="domain" description="TRAF-type" evidence="7">
    <location>
        <begin position="191"/>
        <end position="245"/>
    </location>
</feature>
<dbReference type="GeneID" id="63756897"/>
<feature type="compositionally biased region" description="Basic and acidic residues" evidence="5">
    <location>
        <begin position="457"/>
        <end position="468"/>
    </location>
</feature>
<evidence type="ECO:0000313" key="8">
    <source>
        <dbReference type="EMBL" id="OJJ65005.1"/>
    </source>
</evidence>
<dbReference type="GO" id="GO:0008270">
    <property type="term" value="F:zinc ion binding"/>
    <property type="evidence" value="ECO:0007669"/>
    <property type="project" value="UniProtKB-KW"/>
</dbReference>
<dbReference type="PROSITE" id="PS00518">
    <property type="entry name" value="ZF_RING_1"/>
    <property type="match status" value="1"/>
</dbReference>
<feature type="domain" description="TRAF-type" evidence="7">
    <location>
        <begin position="109"/>
        <end position="154"/>
    </location>
</feature>
<feature type="compositionally biased region" description="Low complexity" evidence="5">
    <location>
        <begin position="434"/>
        <end position="445"/>
    </location>
</feature>
<proteinExistence type="predicted"/>
<feature type="non-terminal residue" evidence="8">
    <location>
        <position position="1"/>
    </location>
</feature>
<feature type="compositionally biased region" description="Low complexity" evidence="5">
    <location>
        <begin position="323"/>
        <end position="335"/>
    </location>
</feature>
<feature type="compositionally biased region" description="Polar residues" evidence="5">
    <location>
        <begin position="302"/>
        <end position="314"/>
    </location>
</feature>
<dbReference type="STRING" id="1036612.A0A1L9U021"/>
<keyword evidence="9" id="KW-1185">Reference proteome</keyword>